<dbReference type="EMBL" id="CAAALY010000259">
    <property type="protein sequence ID" value="VEL06697.1"/>
    <property type="molecule type" value="Genomic_DNA"/>
</dbReference>
<sequence>MIFHCVLTSVQSTRLPKDERKWDDLDLSKLWSKEELESMAGQGRDKPLLLRYVSQEDVERLLEDLGDYFALHGRIRITTG</sequence>
<evidence type="ECO:0000313" key="1">
    <source>
        <dbReference type="EMBL" id="VEL06697.1"/>
    </source>
</evidence>
<reference evidence="1" key="1">
    <citation type="submission" date="2018-11" db="EMBL/GenBank/DDBJ databases">
        <authorList>
            <consortium name="Pathogen Informatics"/>
        </authorList>
    </citation>
    <scope>NUCLEOTIDE SEQUENCE</scope>
</reference>
<dbReference type="AlphaFoldDB" id="A0A3S4ZAP7"/>
<organism evidence="1 2">
    <name type="scientific">Protopolystoma xenopodis</name>
    <dbReference type="NCBI Taxonomy" id="117903"/>
    <lineage>
        <taxon>Eukaryota</taxon>
        <taxon>Metazoa</taxon>
        <taxon>Spiralia</taxon>
        <taxon>Lophotrochozoa</taxon>
        <taxon>Platyhelminthes</taxon>
        <taxon>Monogenea</taxon>
        <taxon>Polyopisthocotylea</taxon>
        <taxon>Polystomatidea</taxon>
        <taxon>Polystomatidae</taxon>
        <taxon>Protopolystoma</taxon>
    </lineage>
</organism>
<gene>
    <name evidence="1" type="ORF">PXEA_LOCUS137</name>
</gene>
<comment type="caution">
    <text evidence="1">The sequence shown here is derived from an EMBL/GenBank/DDBJ whole genome shotgun (WGS) entry which is preliminary data.</text>
</comment>
<keyword evidence="2" id="KW-1185">Reference proteome</keyword>
<accession>A0A3S4ZAP7</accession>
<dbReference type="Proteomes" id="UP000784294">
    <property type="component" value="Unassembled WGS sequence"/>
</dbReference>
<proteinExistence type="predicted"/>
<name>A0A3S4ZAP7_9PLAT</name>
<evidence type="ECO:0000313" key="2">
    <source>
        <dbReference type="Proteomes" id="UP000784294"/>
    </source>
</evidence>
<protein>
    <submittedName>
        <fullName evidence="1">Uncharacterized protein</fullName>
    </submittedName>
</protein>